<reference evidence="2" key="1">
    <citation type="submission" date="2023-01" db="EMBL/GenBank/DDBJ databases">
        <title>The chitinases involved in constricting ring structure development in the nematode-trapping fungus Drechslerella dactyloides.</title>
        <authorList>
            <person name="Wang R."/>
            <person name="Zhang L."/>
            <person name="Tang P."/>
            <person name="Li S."/>
            <person name="Liang L."/>
        </authorList>
    </citation>
    <scope>NUCLEOTIDE SEQUENCE</scope>
    <source>
        <strain evidence="2">YMF1.00031</strain>
    </source>
</reference>
<dbReference type="PANTHER" id="PTHR42951">
    <property type="entry name" value="METALLO-BETA-LACTAMASE DOMAIN-CONTAINING"/>
    <property type="match status" value="1"/>
</dbReference>
<dbReference type="SMART" id="SM00849">
    <property type="entry name" value="Lactamase_B"/>
    <property type="match status" value="1"/>
</dbReference>
<dbReference type="Gene3D" id="3.60.15.10">
    <property type="entry name" value="Ribonuclease Z/Hydroxyacylglutathione hydrolase-like"/>
    <property type="match status" value="1"/>
</dbReference>
<dbReference type="InterPro" id="IPR036866">
    <property type="entry name" value="RibonucZ/Hydroxyglut_hydro"/>
</dbReference>
<dbReference type="InterPro" id="IPR050855">
    <property type="entry name" value="NDM-1-like"/>
</dbReference>
<dbReference type="EMBL" id="JAQGDS010000001">
    <property type="protein sequence ID" value="KAJ6264105.1"/>
    <property type="molecule type" value="Genomic_DNA"/>
</dbReference>
<feature type="domain" description="Metallo-beta-lactamase" evidence="1">
    <location>
        <begin position="35"/>
        <end position="225"/>
    </location>
</feature>
<dbReference type="CDD" id="cd07739">
    <property type="entry name" value="metallo-hydrolase-like_MBL-fold"/>
    <property type="match status" value="1"/>
</dbReference>
<keyword evidence="3" id="KW-1185">Reference proteome</keyword>
<name>A0AAD6J697_DREDA</name>
<evidence type="ECO:0000259" key="1">
    <source>
        <dbReference type="SMART" id="SM00849"/>
    </source>
</evidence>
<comment type="caution">
    <text evidence="2">The sequence shown here is derived from an EMBL/GenBank/DDBJ whole genome shotgun (WGS) entry which is preliminary data.</text>
</comment>
<dbReference type="InterPro" id="IPR001279">
    <property type="entry name" value="Metallo-B-lactamas"/>
</dbReference>
<gene>
    <name evidence="2" type="ORF">Dda_0247</name>
</gene>
<accession>A0AAD6J697</accession>
<dbReference type="Proteomes" id="UP001221413">
    <property type="component" value="Unassembled WGS sequence"/>
</dbReference>
<dbReference type="SUPFAM" id="SSF56281">
    <property type="entry name" value="Metallo-hydrolase/oxidoreductase"/>
    <property type="match status" value="1"/>
</dbReference>
<organism evidence="2 3">
    <name type="scientific">Drechslerella dactyloides</name>
    <name type="common">Nematode-trapping fungus</name>
    <name type="synonym">Arthrobotrys dactyloides</name>
    <dbReference type="NCBI Taxonomy" id="74499"/>
    <lineage>
        <taxon>Eukaryota</taxon>
        <taxon>Fungi</taxon>
        <taxon>Dikarya</taxon>
        <taxon>Ascomycota</taxon>
        <taxon>Pezizomycotina</taxon>
        <taxon>Orbiliomycetes</taxon>
        <taxon>Orbiliales</taxon>
        <taxon>Orbiliaceae</taxon>
        <taxon>Drechslerella</taxon>
    </lineage>
</organism>
<evidence type="ECO:0000313" key="3">
    <source>
        <dbReference type="Proteomes" id="UP001221413"/>
    </source>
</evidence>
<dbReference type="Pfam" id="PF00753">
    <property type="entry name" value="Lactamase_B"/>
    <property type="match status" value="1"/>
</dbReference>
<evidence type="ECO:0000313" key="2">
    <source>
        <dbReference type="EMBL" id="KAJ6264105.1"/>
    </source>
</evidence>
<dbReference type="PANTHER" id="PTHR42951:SF14">
    <property type="entry name" value="METALLO-BETA-LACTAMASE SUPERFAMILY PROTEIN"/>
    <property type="match status" value="1"/>
</dbReference>
<sequence>MFGSGDHEHWCGHCSRRHKSSIRVETHINQGPALDVVSSLILGSKAAVLVDVPLTIPQARELIEWVKKTSQVPLVAIFATHFHPDHYMSASVVLQAFPTAKFYANSKAVALIKNEAQKRADFWRSVLPADSIVETPAIPTPYDYSFFSLPCDGPIFLISSLNGDTPDETMFWVPNTRTLIAGDVVYGHKMHMWLADLDEPSLTTAWLESLDLISSLGAQVIIPGHALINDQFDATKDLEHTRAYLQFFRDEVESKGVDALTPDDIAQKLTKAFPGLLEVSGSTTSKAMVQINSQHFGKGGSRQPHFVDLADYQKAIATKWSLA</sequence>
<protein>
    <recommendedName>
        <fullName evidence="1">Metallo-beta-lactamase domain-containing protein</fullName>
    </recommendedName>
</protein>
<proteinExistence type="predicted"/>
<dbReference type="AlphaFoldDB" id="A0AAD6J697"/>